<sequence length="616" mass="69807">MLSSFGVDVVEDFKEYILRDHYCWWPLAPTTAEQRLARKNELKARCTLLMALPDKHQLKFNIHKDAKILMEAIEKRFGGNKETKKIDLEDQSLDDLFDSLKIYEAEVKSSSTASPTTQNITFVSSQNTDSTNKSVSVVASISATGTKVHVSTLPNVDTLSDAIIYSFFASQSNSPQLDNDDLKQIDDDDLEEMDLNWQMAMLTMRTKRFIQQTGRNLGANRTTSIGFDMPKVECYNCHMRGHFARECTSPKDTRRNVLVETQRRNVSVETSTSNALVSQCYDNQVFNISVFDCDEMFSSKSDVSMPASPVYDRYKSGEGYHVVPPPYIGTFMPPKPDLVFHDAPTVNETVFTTFNVELSPTKPDKDLSKSNRPLPLSLKTGFLTQKMTLRTVEHPIPADNLRKDIPKSRGHSNNRNRKECFVCKSLTHLIKDCDYYEKKMVQKPNRNHAMRGDHQHYARMTHLNPQRHVVPTSVLTRSKLVLITDARPVTTVVPHNNVTRPRPAKTVGTKPYSPPRRTINRRSSPKPSNFPQKVTTIKALQVNAVKGVNGTWDKGVIDSGCSRHMTRNMSYLSDFEERNGGYVAFGGNPKGDTECIVLSFDFKLPDENHMLLRVPR</sequence>
<keyword evidence="1" id="KW-0862">Zinc</keyword>
<feature type="domain" description="CCHC-type" evidence="3">
    <location>
        <begin position="234"/>
        <end position="249"/>
    </location>
</feature>
<evidence type="ECO:0000256" key="2">
    <source>
        <dbReference type="SAM" id="MobiDB-lite"/>
    </source>
</evidence>
<dbReference type="GO" id="GO:0008270">
    <property type="term" value="F:zinc ion binding"/>
    <property type="evidence" value="ECO:0007669"/>
    <property type="project" value="UniProtKB-KW"/>
</dbReference>
<dbReference type="InterPro" id="IPR001878">
    <property type="entry name" value="Znf_CCHC"/>
</dbReference>
<gene>
    <name evidence="4" type="ORF">Tci_019248</name>
</gene>
<evidence type="ECO:0000256" key="1">
    <source>
        <dbReference type="PROSITE-ProRule" id="PRU00047"/>
    </source>
</evidence>
<dbReference type="Pfam" id="PF00098">
    <property type="entry name" value="zf-CCHC"/>
    <property type="match status" value="1"/>
</dbReference>
<feature type="region of interest" description="Disordered" evidence="2">
    <location>
        <begin position="493"/>
        <end position="531"/>
    </location>
</feature>
<dbReference type="SUPFAM" id="SSF57756">
    <property type="entry name" value="Retrovirus zinc finger-like domains"/>
    <property type="match status" value="1"/>
</dbReference>
<keyword evidence="1" id="KW-0863">Zinc-finger</keyword>
<accession>A0A6L2KEV5</accession>
<proteinExistence type="predicted"/>
<evidence type="ECO:0000313" key="4">
    <source>
        <dbReference type="EMBL" id="GEU47270.1"/>
    </source>
</evidence>
<dbReference type="InterPro" id="IPR036875">
    <property type="entry name" value="Znf_CCHC_sf"/>
</dbReference>
<dbReference type="AlphaFoldDB" id="A0A6L2KEV5"/>
<organism evidence="4">
    <name type="scientific">Tanacetum cinerariifolium</name>
    <name type="common">Dalmatian daisy</name>
    <name type="synonym">Chrysanthemum cinerariifolium</name>
    <dbReference type="NCBI Taxonomy" id="118510"/>
    <lineage>
        <taxon>Eukaryota</taxon>
        <taxon>Viridiplantae</taxon>
        <taxon>Streptophyta</taxon>
        <taxon>Embryophyta</taxon>
        <taxon>Tracheophyta</taxon>
        <taxon>Spermatophyta</taxon>
        <taxon>Magnoliopsida</taxon>
        <taxon>eudicotyledons</taxon>
        <taxon>Gunneridae</taxon>
        <taxon>Pentapetalae</taxon>
        <taxon>asterids</taxon>
        <taxon>campanulids</taxon>
        <taxon>Asterales</taxon>
        <taxon>Asteraceae</taxon>
        <taxon>Asteroideae</taxon>
        <taxon>Anthemideae</taxon>
        <taxon>Anthemidinae</taxon>
        <taxon>Tanacetum</taxon>
    </lineage>
</organism>
<dbReference type="EMBL" id="BKCJ010002246">
    <property type="protein sequence ID" value="GEU47270.1"/>
    <property type="molecule type" value="Genomic_DNA"/>
</dbReference>
<keyword evidence="1" id="KW-0479">Metal-binding</keyword>
<dbReference type="GO" id="GO:0003676">
    <property type="term" value="F:nucleic acid binding"/>
    <property type="evidence" value="ECO:0007669"/>
    <property type="project" value="InterPro"/>
</dbReference>
<evidence type="ECO:0000259" key="3">
    <source>
        <dbReference type="PROSITE" id="PS50158"/>
    </source>
</evidence>
<dbReference type="PROSITE" id="PS50158">
    <property type="entry name" value="ZF_CCHC"/>
    <property type="match status" value="1"/>
</dbReference>
<reference evidence="4" key="1">
    <citation type="journal article" date="2019" name="Sci. Rep.">
        <title>Draft genome of Tanacetum cinerariifolium, the natural source of mosquito coil.</title>
        <authorList>
            <person name="Yamashiro T."/>
            <person name="Shiraishi A."/>
            <person name="Satake H."/>
            <person name="Nakayama K."/>
        </authorList>
    </citation>
    <scope>NUCLEOTIDE SEQUENCE</scope>
</reference>
<dbReference type="SMART" id="SM00343">
    <property type="entry name" value="ZnF_C2HC"/>
    <property type="match status" value="2"/>
</dbReference>
<protein>
    <recommendedName>
        <fullName evidence="3">CCHC-type domain-containing protein</fullName>
    </recommendedName>
</protein>
<name>A0A6L2KEV5_TANCI</name>
<comment type="caution">
    <text evidence="4">The sequence shown here is derived from an EMBL/GenBank/DDBJ whole genome shotgun (WGS) entry which is preliminary data.</text>
</comment>
<dbReference type="Gene3D" id="4.10.60.10">
    <property type="entry name" value="Zinc finger, CCHC-type"/>
    <property type="match status" value="1"/>
</dbReference>